<keyword evidence="3" id="KW-1185">Reference proteome</keyword>
<sequence length="100" mass="11637">MKTRLFTEEFKKKAVELSVSRGTVKDVAEELGIRAELLSKWRNNPLYNGGYLLADNSKLSEEQLKIRRLEKELREIKQESEILKKALGIFSRNERSITNL</sequence>
<gene>
    <name evidence="2" type="ORF">D6B99_01865</name>
</gene>
<evidence type="ECO:0000313" key="2">
    <source>
        <dbReference type="EMBL" id="AYD46470.1"/>
    </source>
</evidence>
<accession>A0A386HLR9</accession>
<dbReference type="Proteomes" id="UP000266118">
    <property type="component" value="Chromosome"/>
</dbReference>
<dbReference type="GO" id="GO:0006313">
    <property type="term" value="P:DNA transposition"/>
    <property type="evidence" value="ECO:0007669"/>
    <property type="project" value="InterPro"/>
</dbReference>
<dbReference type="InterPro" id="IPR009057">
    <property type="entry name" value="Homeodomain-like_sf"/>
</dbReference>
<dbReference type="InterPro" id="IPR002514">
    <property type="entry name" value="Transposase_8"/>
</dbReference>
<dbReference type="GO" id="GO:0004803">
    <property type="term" value="F:transposase activity"/>
    <property type="evidence" value="ECO:0007669"/>
    <property type="project" value="InterPro"/>
</dbReference>
<reference evidence="2 3" key="1">
    <citation type="submission" date="2018-09" db="EMBL/GenBank/DDBJ databases">
        <title>Arachidicoccus sp. nov., a bacterium isolated from soil.</title>
        <authorList>
            <person name="Weon H.-Y."/>
            <person name="Kwon S.-W."/>
            <person name="Lee S.A."/>
        </authorList>
    </citation>
    <scope>NUCLEOTIDE SEQUENCE [LARGE SCALE GENOMIC DNA]</scope>
    <source>
        <strain evidence="2 3">KIS59-12</strain>
    </source>
</reference>
<dbReference type="AlphaFoldDB" id="A0A386HLR9"/>
<proteinExistence type="predicted"/>
<dbReference type="KEGG" id="ark:D6B99_01865"/>
<dbReference type="OrthoDB" id="884299at2"/>
<protein>
    <recommendedName>
        <fullName evidence="4">Transposase</fullName>
    </recommendedName>
</protein>
<name>A0A386HLR9_9BACT</name>
<keyword evidence="1" id="KW-0175">Coiled coil</keyword>
<dbReference type="Pfam" id="PF01527">
    <property type="entry name" value="HTH_Tnp_1"/>
    <property type="match status" value="1"/>
</dbReference>
<dbReference type="SUPFAM" id="SSF46689">
    <property type="entry name" value="Homeodomain-like"/>
    <property type="match status" value="1"/>
</dbReference>
<dbReference type="Gene3D" id="1.10.10.60">
    <property type="entry name" value="Homeodomain-like"/>
    <property type="match status" value="1"/>
</dbReference>
<organism evidence="2 3">
    <name type="scientific">Arachidicoccus soli</name>
    <dbReference type="NCBI Taxonomy" id="2341117"/>
    <lineage>
        <taxon>Bacteria</taxon>
        <taxon>Pseudomonadati</taxon>
        <taxon>Bacteroidota</taxon>
        <taxon>Chitinophagia</taxon>
        <taxon>Chitinophagales</taxon>
        <taxon>Chitinophagaceae</taxon>
        <taxon>Arachidicoccus</taxon>
    </lineage>
</organism>
<evidence type="ECO:0000313" key="3">
    <source>
        <dbReference type="Proteomes" id="UP000266118"/>
    </source>
</evidence>
<dbReference type="EMBL" id="CP032489">
    <property type="protein sequence ID" value="AYD46470.1"/>
    <property type="molecule type" value="Genomic_DNA"/>
</dbReference>
<feature type="coiled-coil region" evidence="1">
    <location>
        <begin position="52"/>
        <end position="86"/>
    </location>
</feature>
<evidence type="ECO:0000256" key="1">
    <source>
        <dbReference type="SAM" id="Coils"/>
    </source>
</evidence>
<evidence type="ECO:0008006" key="4">
    <source>
        <dbReference type="Google" id="ProtNLM"/>
    </source>
</evidence>
<dbReference type="GO" id="GO:0003677">
    <property type="term" value="F:DNA binding"/>
    <property type="evidence" value="ECO:0007669"/>
    <property type="project" value="InterPro"/>
</dbReference>
<dbReference type="RefSeq" id="WP_119984528.1">
    <property type="nucleotide sequence ID" value="NZ_CP032489.1"/>
</dbReference>